<organism evidence="3 4">
    <name type="scientific">Williamsia serinedens</name>
    <dbReference type="NCBI Taxonomy" id="391736"/>
    <lineage>
        <taxon>Bacteria</taxon>
        <taxon>Bacillati</taxon>
        <taxon>Actinomycetota</taxon>
        <taxon>Actinomycetes</taxon>
        <taxon>Mycobacteriales</taxon>
        <taxon>Nocardiaceae</taxon>
        <taxon>Williamsia</taxon>
    </lineage>
</organism>
<feature type="transmembrane region" description="Helical" evidence="2">
    <location>
        <begin position="84"/>
        <end position="103"/>
    </location>
</feature>
<evidence type="ECO:0000256" key="1">
    <source>
        <dbReference type="SAM" id="MobiDB-lite"/>
    </source>
</evidence>
<dbReference type="Proteomes" id="UP001205740">
    <property type="component" value="Unassembled WGS sequence"/>
</dbReference>
<keyword evidence="2" id="KW-0812">Transmembrane</keyword>
<keyword evidence="2" id="KW-0472">Membrane</keyword>
<evidence type="ECO:0000313" key="4">
    <source>
        <dbReference type="Proteomes" id="UP001205740"/>
    </source>
</evidence>
<dbReference type="InterPro" id="IPR021941">
    <property type="entry name" value="DUF3556_TM"/>
</dbReference>
<feature type="compositionally biased region" description="Polar residues" evidence="1">
    <location>
        <begin position="572"/>
        <end position="582"/>
    </location>
</feature>
<comment type="caution">
    <text evidence="3">The sequence shown here is derived from an EMBL/GenBank/DDBJ whole genome shotgun (WGS) entry which is preliminary data.</text>
</comment>
<reference evidence="3 4" key="1">
    <citation type="submission" date="2022-06" db="EMBL/GenBank/DDBJ databases">
        <title>Genomic Encyclopedia of Archaeal and Bacterial Type Strains, Phase II (KMG-II): from individual species to whole genera.</title>
        <authorList>
            <person name="Goeker M."/>
        </authorList>
    </citation>
    <scope>NUCLEOTIDE SEQUENCE [LARGE SCALE GENOMIC DNA]</scope>
    <source>
        <strain evidence="3 4">DSM 45037</strain>
    </source>
</reference>
<evidence type="ECO:0008006" key="5">
    <source>
        <dbReference type="Google" id="ProtNLM"/>
    </source>
</evidence>
<feature type="transmembrane region" description="Helical" evidence="2">
    <location>
        <begin position="209"/>
        <end position="237"/>
    </location>
</feature>
<dbReference type="EMBL" id="JAMTCG010000007">
    <property type="protein sequence ID" value="MCP2162618.1"/>
    <property type="molecule type" value="Genomic_DNA"/>
</dbReference>
<evidence type="ECO:0000313" key="3">
    <source>
        <dbReference type="EMBL" id="MCP2162618.1"/>
    </source>
</evidence>
<evidence type="ECO:0000256" key="2">
    <source>
        <dbReference type="SAM" id="Phobius"/>
    </source>
</evidence>
<feature type="transmembrane region" description="Helical" evidence="2">
    <location>
        <begin position="176"/>
        <end position="197"/>
    </location>
</feature>
<accession>A0ABT1H7L7</accession>
<keyword evidence="2" id="KW-1133">Transmembrane helix</keyword>
<proteinExistence type="predicted"/>
<sequence>MGLLSPTLPDVDLAEWRRRPHLDRIKLQVQHWGEQGFGTPAGAYLFYVVKMVAYLVIPLAIIIATTPGIGGWGQIGEWWTEPIVYQKFVMFTVLFEVLGFGCGSGPLTMRFFPPVGGFTYWLRPGTIRLAPWPTKVPFTGGDTRTVVDVALYAGLLVTLGWSLASDGVSGGPGGAGIMNWAFPLATVVLLAVVGLRDKAIFLAARSDQYFLMAVAFLFPFVDMIIALKLIMVAVWWGAATSKINHHFPFVVAVMISNSPLIRSTRLKRTLYRDFPEDMRPSTFAKFTAHQGTVVEFVLPAILLFSTNTVLTTVVLIGFTIFHLFIISTFPAGVPLEWNVFVILGSWFLFGHYTNADYAVWDATTAWPFVVAALLVAGIVVGGFRPQWVSFLVGMRYYAGNWATDTWILRPGLEERMNEEIITSAPMTKMQLLKLYDEDTSEFMMQKFSAWRAMHSHGRAHMGLISRAVANREDHVIREGEFMAGGLLGWNFGEGHLHNEQLLAAVHNRLHLAPGDLMAVMIEGQPFHRGTQSYRIVDAAAGLIEEGTVSVSDTIARQPWLDESGDIPVTVTRRATSVSANGTRRSDPGTVGNR</sequence>
<feature type="transmembrane region" description="Helical" evidence="2">
    <location>
        <begin position="44"/>
        <end position="64"/>
    </location>
</feature>
<feature type="transmembrane region" description="Helical" evidence="2">
    <location>
        <begin position="335"/>
        <end position="353"/>
    </location>
</feature>
<keyword evidence="4" id="KW-1185">Reference proteome</keyword>
<feature type="region of interest" description="Disordered" evidence="1">
    <location>
        <begin position="571"/>
        <end position="593"/>
    </location>
</feature>
<feature type="transmembrane region" description="Helical" evidence="2">
    <location>
        <begin position="365"/>
        <end position="383"/>
    </location>
</feature>
<name>A0ABT1H7L7_9NOCA</name>
<dbReference type="RefSeq" id="WP_253656178.1">
    <property type="nucleotide sequence ID" value="NZ_BAAAOE010000002.1"/>
</dbReference>
<dbReference type="Pfam" id="PF12077">
    <property type="entry name" value="DUF3556"/>
    <property type="match status" value="1"/>
</dbReference>
<gene>
    <name evidence="3" type="ORF">LX12_003826</name>
</gene>
<protein>
    <recommendedName>
        <fullName evidence="5">DUF3556 domain-containing protein</fullName>
    </recommendedName>
</protein>